<dbReference type="EMBL" id="JBGOSP010000007">
    <property type="protein sequence ID" value="MFA3837620.1"/>
    <property type="molecule type" value="Genomic_DNA"/>
</dbReference>
<dbReference type="Proteomes" id="UP001571476">
    <property type="component" value="Unassembled WGS sequence"/>
</dbReference>
<protein>
    <recommendedName>
        <fullName evidence="3">Lipid/polyisoprenoid-binding YceI-like domain-containing protein</fullName>
    </recommendedName>
</protein>
<reference evidence="1 2" key="1">
    <citation type="submission" date="2024-08" db="EMBL/GenBank/DDBJ databases">
        <title>Genome sequence of Streptomyces aureus CACIA-1.46HGO.</title>
        <authorList>
            <person name="Evangelista-Martinez Z."/>
        </authorList>
    </citation>
    <scope>NUCLEOTIDE SEQUENCE [LARGE SCALE GENOMIC DNA]</scope>
    <source>
        <strain evidence="1 2">CACIA-1.46HGO</strain>
    </source>
</reference>
<comment type="caution">
    <text evidence="1">The sequence shown here is derived from an EMBL/GenBank/DDBJ whole genome shotgun (WGS) entry which is preliminary data.</text>
</comment>
<accession>A0ABV4SI18</accession>
<evidence type="ECO:0008006" key="3">
    <source>
        <dbReference type="Google" id="ProtNLM"/>
    </source>
</evidence>
<evidence type="ECO:0000313" key="1">
    <source>
        <dbReference type="EMBL" id="MFA3837620.1"/>
    </source>
</evidence>
<organism evidence="1 2">
    <name type="scientific">Streptomyces aureus</name>
    <dbReference type="NCBI Taxonomy" id="193461"/>
    <lineage>
        <taxon>Bacteria</taxon>
        <taxon>Bacillati</taxon>
        <taxon>Actinomycetota</taxon>
        <taxon>Actinomycetes</taxon>
        <taxon>Kitasatosporales</taxon>
        <taxon>Streptomycetaceae</taxon>
        <taxon>Streptomyces</taxon>
    </lineage>
</organism>
<name>A0ABV4SI18_9ACTN</name>
<gene>
    <name evidence="1" type="ORF">ACEG43_15810</name>
</gene>
<sequence length="53" mass="5850">MQTSAAAELHREDYTLDCRSMLARGIAVVGPTVKLELDIQAIYHSHDTPTPPE</sequence>
<proteinExistence type="predicted"/>
<keyword evidence="2" id="KW-1185">Reference proteome</keyword>
<evidence type="ECO:0000313" key="2">
    <source>
        <dbReference type="Proteomes" id="UP001571476"/>
    </source>
</evidence>